<dbReference type="GO" id="GO:0019073">
    <property type="term" value="P:viral DNA genome packaging"/>
    <property type="evidence" value="ECO:0007669"/>
    <property type="project" value="InterPro"/>
</dbReference>
<dbReference type="Pfam" id="PF12025">
    <property type="entry name" value="Phage_C"/>
    <property type="match status" value="1"/>
</dbReference>
<dbReference type="Proteomes" id="UP000789508">
    <property type="component" value="Unassembled WGS sequence"/>
</dbReference>
<dbReference type="Pfam" id="PF02925">
    <property type="entry name" value="gpD"/>
    <property type="match status" value="1"/>
</dbReference>
<dbReference type="InterPro" id="IPR004196">
    <property type="entry name" value="Scaffold_D"/>
</dbReference>
<sequence>MRKFDLSLRSSRSSYFATFRHQLTILSKTDALDEEKWLNMLGTFVKDWFRYESHFVHGRDSLVDILKERGLLSESDATALASIKLIQASAVLDLTEDDFDFLTSNKVWIATDRSRARRCVEACVYGTLDFVGYPRFPAPVEFIAAVIAYYVHPVNIQTACLIMEGAEFTENIINGVERPVKAAELFAFTLRVRAGNTDVLTDAEENVRQKLRAEGVM</sequence>
<gene>
    <name evidence="1" type="ORF">ALEPTO_LOCUS10054</name>
</gene>
<dbReference type="AlphaFoldDB" id="A0A9N9DWY9"/>
<dbReference type="InterPro" id="IPR016407">
    <property type="entry name" value="C-protein"/>
</dbReference>
<protein>
    <submittedName>
        <fullName evidence="1">10100_t:CDS:1</fullName>
    </submittedName>
</protein>
<evidence type="ECO:0000313" key="1">
    <source>
        <dbReference type="EMBL" id="CAG8652214.1"/>
    </source>
</evidence>
<organism evidence="1 2">
    <name type="scientific">Ambispora leptoticha</name>
    <dbReference type="NCBI Taxonomy" id="144679"/>
    <lineage>
        <taxon>Eukaryota</taxon>
        <taxon>Fungi</taxon>
        <taxon>Fungi incertae sedis</taxon>
        <taxon>Mucoromycota</taxon>
        <taxon>Glomeromycotina</taxon>
        <taxon>Glomeromycetes</taxon>
        <taxon>Archaeosporales</taxon>
        <taxon>Ambisporaceae</taxon>
        <taxon>Ambispora</taxon>
    </lineage>
</organism>
<accession>A0A9N9DWY9</accession>
<keyword evidence="2" id="KW-1185">Reference proteome</keyword>
<comment type="caution">
    <text evidence="1">The sequence shown here is derived from an EMBL/GenBank/DDBJ whole genome shotgun (WGS) entry which is preliminary data.</text>
</comment>
<name>A0A9N9DWY9_9GLOM</name>
<dbReference type="Gene3D" id="1.10.1850.10">
    <property type="entry name" value="Scaffold protein D"/>
    <property type="match status" value="1"/>
</dbReference>
<evidence type="ECO:0000313" key="2">
    <source>
        <dbReference type="Proteomes" id="UP000789508"/>
    </source>
</evidence>
<dbReference type="InterPro" id="IPR036632">
    <property type="entry name" value="Scaffold_D_sf"/>
</dbReference>
<dbReference type="OrthoDB" id="6236706at2759"/>
<proteinExistence type="predicted"/>
<reference evidence="1" key="1">
    <citation type="submission" date="2021-06" db="EMBL/GenBank/DDBJ databases">
        <authorList>
            <person name="Kallberg Y."/>
            <person name="Tangrot J."/>
            <person name="Rosling A."/>
        </authorList>
    </citation>
    <scope>NUCLEOTIDE SEQUENCE</scope>
    <source>
        <strain evidence="1">FL130A</strain>
    </source>
</reference>
<dbReference type="EMBL" id="CAJVPS010009652">
    <property type="protein sequence ID" value="CAG8652214.1"/>
    <property type="molecule type" value="Genomic_DNA"/>
</dbReference>
<dbReference type="SUPFAM" id="SSF48045">
    <property type="entry name" value="Scaffolding protein gpD of bacteriophage procapsid"/>
    <property type="match status" value="1"/>
</dbReference>